<organism evidence="1 2">
    <name type="scientific">Collybiopsis confluens</name>
    <dbReference type="NCBI Taxonomy" id="2823264"/>
    <lineage>
        <taxon>Eukaryota</taxon>
        <taxon>Fungi</taxon>
        <taxon>Dikarya</taxon>
        <taxon>Basidiomycota</taxon>
        <taxon>Agaricomycotina</taxon>
        <taxon>Agaricomycetes</taxon>
        <taxon>Agaricomycetidae</taxon>
        <taxon>Agaricales</taxon>
        <taxon>Marasmiineae</taxon>
        <taxon>Omphalotaceae</taxon>
        <taxon>Collybiopsis</taxon>
    </lineage>
</organism>
<name>A0A8H5HWC8_9AGAR</name>
<accession>A0A8H5HWC8</accession>
<dbReference type="Proteomes" id="UP000518752">
    <property type="component" value="Unassembled WGS sequence"/>
</dbReference>
<gene>
    <name evidence="1" type="ORF">D9757_005277</name>
</gene>
<evidence type="ECO:0000313" key="1">
    <source>
        <dbReference type="EMBL" id="KAF5390405.1"/>
    </source>
</evidence>
<dbReference type="AlphaFoldDB" id="A0A8H5HWC8"/>
<sequence length="110" mass="12342">MVRWNSLLLFGEPMPGPKGLALFTSRSALIILSRTHNRVFTLLPTPVLLWKIWGNNPAPPLHGQLMSSPVRALDSPLLILLGPKRRVHLFSFDLVHQAVSAHEIDTNQTY</sequence>
<evidence type="ECO:0000313" key="2">
    <source>
        <dbReference type="Proteomes" id="UP000518752"/>
    </source>
</evidence>
<comment type="caution">
    <text evidence="1">The sequence shown here is derived from an EMBL/GenBank/DDBJ whole genome shotgun (WGS) entry which is preliminary data.</text>
</comment>
<dbReference type="EMBL" id="JAACJN010000015">
    <property type="protein sequence ID" value="KAF5390405.1"/>
    <property type="molecule type" value="Genomic_DNA"/>
</dbReference>
<keyword evidence="2" id="KW-1185">Reference proteome</keyword>
<protein>
    <submittedName>
        <fullName evidence="1">Uncharacterized protein</fullName>
    </submittedName>
</protein>
<proteinExistence type="predicted"/>
<reference evidence="1 2" key="1">
    <citation type="journal article" date="2020" name="ISME J.">
        <title>Uncovering the hidden diversity of litter-decomposition mechanisms in mushroom-forming fungi.</title>
        <authorList>
            <person name="Floudas D."/>
            <person name="Bentzer J."/>
            <person name="Ahren D."/>
            <person name="Johansson T."/>
            <person name="Persson P."/>
            <person name="Tunlid A."/>
        </authorList>
    </citation>
    <scope>NUCLEOTIDE SEQUENCE [LARGE SCALE GENOMIC DNA]</scope>
    <source>
        <strain evidence="1 2">CBS 406.79</strain>
    </source>
</reference>